<evidence type="ECO:0000256" key="1">
    <source>
        <dbReference type="ARBA" id="ARBA00001946"/>
    </source>
</evidence>
<feature type="domain" description="GGDEF" evidence="7">
    <location>
        <begin position="335"/>
        <end position="464"/>
    </location>
</feature>
<dbReference type="Pfam" id="PF00990">
    <property type="entry name" value="GGDEF"/>
    <property type="match status" value="1"/>
</dbReference>
<comment type="cofactor">
    <cofactor evidence="1">
        <name>Mg(2+)</name>
        <dbReference type="ChEBI" id="CHEBI:18420"/>
    </cofactor>
</comment>
<dbReference type="NCBIfam" id="TIGR00254">
    <property type="entry name" value="GGDEF"/>
    <property type="match status" value="1"/>
</dbReference>
<keyword evidence="5" id="KW-1133">Transmembrane helix</keyword>
<dbReference type="PANTHER" id="PTHR45138">
    <property type="entry name" value="REGULATORY COMPONENTS OF SENSORY TRANSDUCTION SYSTEM"/>
    <property type="match status" value="1"/>
</dbReference>
<dbReference type="EC" id="2.7.7.65" evidence="2"/>
<feature type="transmembrane region" description="Helical" evidence="5">
    <location>
        <begin position="252"/>
        <end position="271"/>
    </location>
</feature>
<dbReference type="InterPro" id="IPR000160">
    <property type="entry name" value="GGDEF_dom"/>
</dbReference>
<dbReference type="Proteomes" id="UP000537141">
    <property type="component" value="Unassembled WGS sequence"/>
</dbReference>
<dbReference type="InterPro" id="IPR050469">
    <property type="entry name" value="Diguanylate_Cyclase"/>
</dbReference>
<feature type="coiled-coil region" evidence="4">
    <location>
        <begin position="280"/>
        <end position="307"/>
    </location>
</feature>
<feature type="signal peptide" evidence="6">
    <location>
        <begin position="1"/>
        <end position="18"/>
    </location>
</feature>
<evidence type="ECO:0000313" key="9">
    <source>
        <dbReference type="Proteomes" id="UP000537141"/>
    </source>
</evidence>
<dbReference type="Gene3D" id="3.40.190.10">
    <property type="entry name" value="Periplasmic binding protein-like II"/>
    <property type="match status" value="2"/>
</dbReference>
<evidence type="ECO:0000313" key="8">
    <source>
        <dbReference type="EMBL" id="MBB6541562.1"/>
    </source>
</evidence>
<dbReference type="Pfam" id="PF00497">
    <property type="entry name" value="SBP_bac_3"/>
    <property type="match status" value="1"/>
</dbReference>
<dbReference type="SUPFAM" id="SSF55073">
    <property type="entry name" value="Nucleotide cyclase"/>
    <property type="match status" value="1"/>
</dbReference>
<dbReference type="CDD" id="cd01949">
    <property type="entry name" value="GGDEF"/>
    <property type="match status" value="1"/>
</dbReference>
<dbReference type="SMART" id="SM00267">
    <property type="entry name" value="GGDEF"/>
    <property type="match status" value="1"/>
</dbReference>
<keyword evidence="4" id="KW-0175">Coiled coil</keyword>
<evidence type="ECO:0000259" key="7">
    <source>
        <dbReference type="PROSITE" id="PS50887"/>
    </source>
</evidence>
<sequence>MKVLLLISSSLIPIFTYAVQPTTVKYCVDPDWAPYESIVDQKHVGISKVFVDLIAAKSQINFILVPTTSWGQTLKYTQTGQCDLIPLLNASAEREKFLSFSDEYFRAPNAIYAHFNKPIIGSLSGLTNQTVAVVSNYRLHHYLKNNYPNINIVAVKTGLVGLKKIDNKEVDYFVGSFHAANRIIEENNFSDIRIAGITNLEDYFRIGVSKGNEHLLPIFNSAIKQITPEERKGISSYLRSIKVIKSPDYTHLMQAGLVFIIILIVLSIRYFQSTKYARMLAEKNNVLEKLHSELDHKNKQLTDLAMKDPLTGLYNRTHLSTIIDQQIKLISRYQTNVCMLMIDIDDFKLINDNNGHIVGDDILKRISAILCKLARETDIISRWGGEEFVVICPETTLTSALQLAERFQKAMASITIEDIDGITCSIGIAELEKNITAKEWFKRADKAMYQAKSSGKNCIQLVELTEY</sequence>
<dbReference type="InterPro" id="IPR001638">
    <property type="entry name" value="Solute-binding_3/MltF_N"/>
</dbReference>
<dbReference type="EMBL" id="JACHHU010000001">
    <property type="protein sequence ID" value="MBB6541562.1"/>
    <property type="molecule type" value="Genomic_DNA"/>
</dbReference>
<accession>A0A7X0TRY0</accession>
<gene>
    <name evidence="8" type="ORF">HNQ55_000036</name>
</gene>
<evidence type="ECO:0000256" key="4">
    <source>
        <dbReference type="SAM" id="Coils"/>
    </source>
</evidence>
<dbReference type="GO" id="GO:1902201">
    <property type="term" value="P:negative regulation of bacterial-type flagellum-dependent cell motility"/>
    <property type="evidence" value="ECO:0007669"/>
    <property type="project" value="TreeGrafter"/>
</dbReference>
<keyword evidence="6" id="KW-0732">Signal</keyword>
<dbReference type="GO" id="GO:0005886">
    <property type="term" value="C:plasma membrane"/>
    <property type="evidence" value="ECO:0007669"/>
    <property type="project" value="TreeGrafter"/>
</dbReference>
<evidence type="ECO:0000256" key="3">
    <source>
        <dbReference type="ARBA" id="ARBA00034247"/>
    </source>
</evidence>
<dbReference type="InterPro" id="IPR043128">
    <property type="entry name" value="Rev_trsase/Diguanyl_cyclase"/>
</dbReference>
<comment type="caution">
    <text evidence="8">The sequence shown here is derived from an EMBL/GenBank/DDBJ whole genome shotgun (WGS) entry which is preliminary data.</text>
</comment>
<dbReference type="GO" id="GO:0043709">
    <property type="term" value="P:cell adhesion involved in single-species biofilm formation"/>
    <property type="evidence" value="ECO:0007669"/>
    <property type="project" value="TreeGrafter"/>
</dbReference>
<proteinExistence type="predicted"/>
<name>A0A7X0TRY0_9GAMM</name>
<dbReference type="SUPFAM" id="SSF53850">
    <property type="entry name" value="Periplasmic binding protein-like II"/>
    <property type="match status" value="1"/>
</dbReference>
<dbReference type="GO" id="GO:0052621">
    <property type="term" value="F:diguanylate cyclase activity"/>
    <property type="evidence" value="ECO:0007669"/>
    <property type="project" value="UniProtKB-EC"/>
</dbReference>
<dbReference type="AlphaFoldDB" id="A0A7X0TRY0"/>
<keyword evidence="9" id="KW-1185">Reference proteome</keyword>
<dbReference type="FunFam" id="3.30.70.270:FF:000001">
    <property type="entry name" value="Diguanylate cyclase domain protein"/>
    <property type="match status" value="1"/>
</dbReference>
<dbReference type="InterPro" id="IPR029787">
    <property type="entry name" value="Nucleotide_cyclase"/>
</dbReference>
<dbReference type="RefSeq" id="WP_184420917.1">
    <property type="nucleotide sequence ID" value="NZ_AP027362.1"/>
</dbReference>
<evidence type="ECO:0000256" key="5">
    <source>
        <dbReference type="SAM" id="Phobius"/>
    </source>
</evidence>
<dbReference type="Gene3D" id="3.30.70.270">
    <property type="match status" value="1"/>
</dbReference>
<keyword evidence="5" id="KW-0472">Membrane</keyword>
<evidence type="ECO:0000256" key="2">
    <source>
        <dbReference type="ARBA" id="ARBA00012528"/>
    </source>
</evidence>
<dbReference type="SMART" id="SM00062">
    <property type="entry name" value="PBPb"/>
    <property type="match status" value="1"/>
</dbReference>
<feature type="chain" id="PRO_5031156879" description="diguanylate cyclase" evidence="6">
    <location>
        <begin position="19"/>
        <end position="467"/>
    </location>
</feature>
<reference evidence="8 9" key="1">
    <citation type="submission" date="2020-08" db="EMBL/GenBank/DDBJ databases">
        <title>Genomic Encyclopedia of Type Strains, Phase IV (KMG-IV): sequencing the most valuable type-strain genomes for metagenomic binning, comparative biology and taxonomic classification.</title>
        <authorList>
            <person name="Goeker M."/>
        </authorList>
    </citation>
    <scope>NUCLEOTIDE SEQUENCE [LARGE SCALE GENOMIC DNA]</scope>
    <source>
        <strain evidence="8 9">DSM 26287</strain>
    </source>
</reference>
<evidence type="ECO:0000256" key="6">
    <source>
        <dbReference type="SAM" id="SignalP"/>
    </source>
</evidence>
<organism evidence="8 9">
    <name type="scientific">Thalassotalea piscium</name>
    <dbReference type="NCBI Taxonomy" id="1230533"/>
    <lineage>
        <taxon>Bacteria</taxon>
        <taxon>Pseudomonadati</taxon>
        <taxon>Pseudomonadota</taxon>
        <taxon>Gammaproteobacteria</taxon>
        <taxon>Alteromonadales</taxon>
        <taxon>Colwelliaceae</taxon>
        <taxon>Thalassotalea</taxon>
    </lineage>
</organism>
<dbReference type="PROSITE" id="PS50887">
    <property type="entry name" value="GGDEF"/>
    <property type="match status" value="1"/>
</dbReference>
<comment type="catalytic activity">
    <reaction evidence="3">
        <text>2 GTP = 3',3'-c-di-GMP + 2 diphosphate</text>
        <dbReference type="Rhea" id="RHEA:24898"/>
        <dbReference type="ChEBI" id="CHEBI:33019"/>
        <dbReference type="ChEBI" id="CHEBI:37565"/>
        <dbReference type="ChEBI" id="CHEBI:58805"/>
        <dbReference type="EC" id="2.7.7.65"/>
    </reaction>
</comment>
<dbReference type="PANTHER" id="PTHR45138:SF9">
    <property type="entry name" value="DIGUANYLATE CYCLASE DGCM-RELATED"/>
    <property type="match status" value="1"/>
</dbReference>
<keyword evidence="5" id="KW-0812">Transmembrane</keyword>
<protein>
    <recommendedName>
        <fullName evidence="2">diguanylate cyclase</fullName>
        <ecNumber evidence="2">2.7.7.65</ecNumber>
    </recommendedName>
</protein>